<evidence type="ECO:0000313" key="3">
    <source>
        <dbReference type="EMBL" id="CAG5076781.1"/>
    </source>
</evidence>
<gene>
    <name evidence="3" type="primary">msrC</name>
    <name evidence="3" type="ORF">CRYO30217_00198</name>
</gene>
<sequence length="161" mass="17811">MAESFIIQKDKSQKEQYDEALAQLNMLIEDETDVTANLANIMACLKYGFGFFWVGVYLVKDEELVLGPFQGPLACTRIKKGKGVCGVAWEKNQTQLVPNVDEFPGHIACSSASKSEVVVPIQDTKGNVIGVLDVDSDRLDDFDEADVEGLERIAKLIERIL</sequence>
<protein>
    <submittedName>
        <fullName evidence="3">Free methionine-R-sulfoxide reductase</fullName>
        <ecNumber evidence="3">1.8.4.14</ecNumber>
    </submittedName>
</protein>
<name>A0A916JJC7_9FLAO</name>
<dbReference type="GO" id="GO:0005829">
    <property type="term" value="C:cytosol"/>
    <property type="evidence" value="ECO:0007669"/>
    <property type="project" value="TreeGrafter"/>
</dbReference>
<dbReference type="EC" id="1.8.4.14" evidence="3"/>
<dbReference type="PANTHER" id="PTHR21021">
    <property type="entry name" value="GAF/PUTATIVE CYTOSKELETAL PROTEIN"/>
    <property type="match status" value="1"/>
</dbReference>
<keyword evidence="4" id="KW-1185">Reference proteome</keyword>
<dbReference type="Proteomes" id="UP000683507">
    <property type="component" value="Chromosome"/>
</dbReference>
<dbReference type="AlphaFoldDB" id="A0A916JJC7"/>
<dbReference type="EMBL" id="OU015584">
    <property type="protein sequence ID" value="CAG5076781.1"/>
    <property type="molecule type" value="Genomic_DNA"/>
</dbReference>
<dbReference type="RefSeq" id="WP_258540439.1">
    <property type="nucleotide sequence ID" value="NZ_OU015584.1"/>
</dbReference>
<evidence type="ECO:0000313" key="4">
    <source>
        <dbReference type="Proteomes" id="UP000683507"/>
    </source>
</evidence>
<evidence type="ECO:0000259" key="2">
    <source>
        <dbReference type="SMART" id="SM00065"/>
    </source>
</evidence>
<accession>A0A916JJC7</accession>
<dbReference type="SMART" id="SM00065">
    <property type="entry name" value="GAF"/>
    <property type="match status" value="1"/>
</dbReference>
<feature type="domain" description="GAF" evidence="2">
    <location>
        <begin position="33"/>
        <end position="161"/>
    </location>
</feature>
<organism evidence="3 4">
    <name type="scientific">Parvicella tangerina</name>
    <dbReference type="NCBI Taxonomy" id="2829795"/>
    <lineage>
        <taxon>Bacteria</taxon>
        <taxon>Pseudomonadati</taxon>
        <taxon>Bacteroidota</taxon>
        <taxon>Flavobacteriia</taxon>
        <taxon>Flavobacteriales</taxon>
        <taxon>Parvicellaceae</taxon>
        <taxon>Parvicella</taxon>
    </lineage>
</organism>
<proteinExistence type="inferred from homology"/>
<dbReference type="SUPFAM" id="SSF55781">
    <property type="entry name" value="GAF domain-like"/>
    <property type="match status" value="1"/>
</dbReference>
<keyword evidence="3" id="KW-0560">Oxidoreductase</keyword>
<evidence type="ECO:0000256" key="1">
    <source>
        <dbReference type="ARBA" id="ARBA00038454"/>
    </source>
</evidence>
<dbReference type="InterPro" id="IPR029016">
    <property type="entry name" value="GAF-like_dom_sf"/>
</dbReference>
<dbReference type="Gene3D" id="3.30.450.40">
    <property type="match status" value="1"/>
</dbReference>
<dbReference type="GO" id="GO:0033745">
    <property type="term" value="F:L-methionine-(R)-S-oxide reductase activity"/>
    <property type="evidence" value="ECO:0007669"/>
    <property type="project" value="UniProtKB-EC"/>
</dbReference>
<dbReference type="InterPro" id="IPR051330">
    <property type="entry name" value="Phosphatase_reg/MetRdx"/>
</dbReference>
<dbReference type="FunFam" id="3.30.450.40:FF:000008">
    <property type="entry name" value="GAF domain-containing proteins"/>
    <property type="match status" value="1"/>
</dbReference>
<dbReference type="Pfam" id="PF13185">
    <property type="entry name" value="GAF_2"/>
    <property type="match status" value="1"/>
</dbReference>
<dbReference type="PANTHER" id="PTHR21021:SF15">
    <property type="entry name" value="FREE METHIONINE-R-SULFOXIDE REDUCTASE"/>
    <property type="match status" value="1"/>
</dbReference>
<dbReference type="InterPro" id="IPR003018">
    <property type="entry name" value="GAF"/>
</dbReference>
<comment type="similarity">
    <text evidence="1">Belongs to the free Met sulfoxide reductase family.</text>
</comment>
<reference evidence="3" key="1">
    <citation type="submission" date="2021-04" db="EMBL/GenBank/DDBJ databases">
        <authorList>
            <person name="Rodrigo-Torres L."/>
            <person name="Arahal R. D."/>
            <person name="Lucena T."/>
        </authorList>
    </citation>
    <scope>NUCLEOTIDE SEQUENCE</scope>
    <source>
        <strain evidence="3">AS29M-1</strain>
    </source>
</reference>
<dbReference type="KEGG" id="ptan:CRYO30217_00198"/>